<reference evidence="1 2" key="1">
    <citation type="journal article" date="2019" name="Emerg. Microbes Infect.">
        <title>Comprehensive subspecies identification of 175 nontuberculous mycobacteria species based on 7547 genomic profiles.</title>
        <authorList>
            <person name="Matsumoto Y."/>
            <person name="Kinjo T."/>
            <person name="Motooka D."/>
            <person name="Nabeya D."/>
            <person name="Jung N."/>
            <person name="Uechi K."/>
            <person name="Horii T."/>
            <person name="Iida T."/>
            <person name="Fujita J."/>
            <person name="Nakamura S."/>
        </authorList>
    </citation>
    <scope>NUCLEOTIDE SEQUENCE [LARGE SCALE GENOMIC DNA]</scope>
    <source>
        <strain evidence="1 2">JCM 30395</strain>
    </source>
</reference>
<accession>A0A7I7SVF6</accession>
<evidence type="ECO:0000313" key="2">
    <source>
        <dbReference type="Proteomes" id="UP000466445"/>
    </source>
</evidence>
<dbReference type="KEGG" id="msar:MSAR_33970"/>
<evidence type="ECO:0000313" key="1">
    <source>
        <dbReference type="EMBL" id="BBY60261.1"/>
    </source>
</evidence>
<keyword evidence="2" id="KW-1185">Reference proteome</keyword>
<dbReference type="InterPro" id="IPR046274">
    <property type="entry name" value="DUF6307"/>
</dbReference>
<gene>
    <name evidence="1" type="ORF">MSAR_33970</name>
</gene>
<proteinExistence type="predicted"/>
<organism evidence="1 2">
    <name type="scientific">Mycolicibacterium sarraceniae</name>
    <dbReference type="NCBI Taxonomy" id="1534348"/>
    <lineage>
        <taxon>Bacteria</taxon>
        <taxon>Bacillati</taxon>
        <taxon>Actinomycetota</taxon>
        <taxon>Actinomycetes</taxon>
        <taxon>Mycobacteriales</taxon>
        <taxon>Mycobacteriaceae</taxon>
        <taxon>Mycolicibacterium</taxon>
    </lineage>
</organism>
<dbReference type="EMBL" id="AP022595">
    <property type="protein sequence ID" value="BBY60261.1"/>
    <property type="molecule type" value="Genomic_DNA"/>
</dbReference>
<protein>
    <submittedName>
        <fullName evidence="1">Uncharacterized protein</fullName>
    </submittedName>
</protein>
<dbReference type="Proteomes" id="UP000466445">
    <property type="component" value="Chromosome"/>
</dbReference>
<sequence length="52" mass="5796">MASPTTVRSPYLHRVDLVTDVIKTHAKLGDKDANELAVQVLRVLNSVPEKIR</sequence>
<dbReference type="AlphaFoldDB" id="A0A7I7SVF6"/>
<name>A0A7I7SVF6_9MYCO</name>
<dbReference type="Pfam" id="PF19826">
    <property type="entry name" value="DUF6307"/>
    <property type="match status" value="1"/>
</dbReference>